<dbReference type="AlphaFoldDB" id="A0A916UAR7"/>
<reference evidence="1" key="2">
    <citation type="submission" date="2020-09" db="EMBL/GenBank/DDBJ databases">
        <authorList>
            <person name="Sun Q."/>
            <person name="Zhou Y."/>
        </authorList>
    </citation>
    <scope>NUCLEOTIDE SEQUENCE</scope>
    <source>
        <strain evidence="1">CGMCC 1.15478</strain>
    </source>
</reference>
<dbReference type="Proteomes" id="UP000641514">
    <property type="component" value="Unassembled WGS sequence"/>
</dbReference>
<organism evidence="1 2">
    <name type="scientific">Hoyosella rhizosphaerae</name>
    <dbReference type="NCBI Taxonomy" id="1755582"/>
    <lineage>
        <taxon>Bacteria</taxon>
        <taxon>Bacillati</taxon>
        <taxon>Actinomycetota</taxon>
        <taxon>Actinomycetes</taxon>
        <taxon>Mycobacteriales</taxon>
        <taxon>Hoyosellaceae</taxon>
        <taxon>Hoyosella</taxon>
    </lineage>
</organism>
<dbReference type="EMBL" id="BMJH01000002">
    <property type="protein sequence ID" value="GGC65348.1"/>
    <property type="molecule type" value="Genomic_DNA"/>
</dbReference>
<evidence type="ECO:0000313" key="2">
    <source>
        <dbReference type="Proteomes" id="UP000641514"/>
    </source>
</evidence>
<proteinExistence type="predicted"/>
<gene>
    <name evidence="1" type="ORF">GCM10011410_17280</name>
</gene>
<comment type="caution">
    <text evidence="1">The sequence shown here is derived from an EMBL/GenBank/DDBJ whole genome shotgun (WGS) entry which is preliminary data.</text>
</comment>
<reference evidence="1" key="1">
    <citation type="journal article" date="2014" name="Int. J. Syst. Evol. Microbiol.">
        <title>Complete genome sequence of Corynebacterium casei LMG S-19264T (=DSM 44701T), isolated from a smear-ripened cheese.</title>
        <authorList>
            <consortium name="US DOE Joint Genome Institute (JGI-PGF)"/>
            <person name="Walter F."/>
            <person name="Albersmeier A."/>
            <person name="Kalinowski J."/>
            <person name="Ruckert C."/>
        </authorList>
    </citation>
    <scope>NUCLEOTIDE SEQUENCE</scope>
    <source>
        <strain evidence="1">CGMCC 1.15478</strain>
    </source>
</reference>
<name>A0A916UAR7_9ACTN</name>
<keyword evidence="2" id="KW-1185">Reference proteome</keyword>
<sequence length="315" mass="33594">MLLLLAGACSAAYWFVEIREEQGGSDSIAPIADSGQFGSAPSAEGLVACDTSPRMAPVGYRAGSGVLTVVMDVTATCATGDILTTNALRVAIESPTADVAAAEFDMSNHPTVLPADEPVRLAFEFPSDSVFLLPGHTGQGDIVTVTDEGTSEALTPGALAEVNGNSSPIRAVRATEPASGDREAAARRALRELADADFERILTEINGQWVPQVSSKQEGLRAKDLDGTVVAWNAQEILRQHMDFRLDNPGARLLWSNEWPVFDLQGWWVTVIGPGLGSADTANQWCDDQNIEPDECFAKLISDTRGSAGTTRHRR</sequence>
<accession>A0A916UAR7</accession>
<evidence type="ECO:0000313" key="1">
    <source>
        <dbReference type="EMBL" id="GGC65348.1"/>
    </source>
</evidence>
<protein>
    <submittedName>
        <fullName evidence="1">Uncharacterized protein</fullName>
    </submittedName>
</protein>